<dbReference type="InterPro" id="IPR003609">
    <property type="entry name" value="Pan_app"/>
</dbReference>
<keyword evidence="2" id="KW-0732">Signal</keyword>
<keyword evidence="4" id="KW-1185">Reference proteome</keyword>
<dbReference type="Pfam" id="PF00024">
    <property type="entry name" value="PAN_1"/>
    <property type="match status" value="1"/>
</dbReference>
<evidence type="ECO:0000256" key="1">
    <source>
        <dbReference type="SAM" id="MobiDB-lite"/>
    </source>
</evidence>
<evidence type="ECO:0000259" key="3">
    <source>
        <dbReference type="Pfam" id="PF00024"/>
    </source>
</evidence>
<accession>A0A915L507</accession>
<dbReference type="Proteomes" id="UP000887565">
    <property type="component" value="Unplaced"/>
</dbReference>
<sequence>MKNWATFLFISIAVFVVLSDCAVKENPRPKNPKKRLNLTSKKPTTAGRNRKNPQRLQTSQPLPESHQTVPKSRSSSKPPFAKAQKTTTKKRRKGRKRNRTTTTTTFRPTAHQPRPTAGRPTVGFGPSIADVSENRSLRAGQPLTPEAPCCPGCLNRAVNISKKVFDFISRYDYYSMTQLDKVDIKPVLETAGARRRRTPQCSRMLHVKQRFYQADVYLYGCTDQLEACSTLCKDRAECKSVNFVPEAKLCLLSTSADSLGSRSFAADLRFDADYLEKTRCGNHDLNDLTPPRTANKQPSPRKKKRSLRGGTSNIKLPIKKRAVGQWSGVPGVAFFGFKLDERRIDPSSGSLAVSSVPHALPWLVNLALNHGKRCAGVIIPWMTGARNSSSFVLTAAHCLK</sequence>
<dbReference type="AlphaFoldDB" id="A0A915L507"/>
<dbReference type="InterPro" id="IPR009003">
    <property type="entry name" value="Peptidase_S1_PA"/>
</dbReference>
<dbReference type="SUPFAM" id="SSF50494">
    <property type="entry name" value="Trypsin-like serine proteases"/>
    <property type="match status" value="1"/>
</dbReference>
<reference evidence="5" key="1">
    <citation type="submission" date="2022-11" db="UniProtKB">
        <authorList>
            <consortium name="WormBaseParasite"/>
        </authorList>
    </citation>
    <scope>IDENTIFICATION</scope>
</reference>
<proteinExistence type="predicted"/>
<feature type="region of interest" description="Disordered" evidence="1">
    <location>
        <begin position="24"/>
        <end position="123"/>
    </location>
</feature>
<evidence type="ECO:0000313" key="4">
    <source>
        <dbReference type="Proteomes" id="UP000887565"/>
    </source>
</evidence>
<dbReference type="WBParaSite" id="nRc.2.0.1.t46165-RA">
    <property type="protein sequence ID" value="nRc.2.0.1.t46165-RA"/>
    <property type="gene ID" value="nRc.2.0.1.g46165"/>
</dbReference>
<organism evidence="4 5">
    <name type="scientific">Romanomermis culicivorax</name>
    <name type="common">Nematode worm</name>
    <dbReference type="NCBI Taxonomy" id="13658"/>
    <lineage>
        <taxon>Eukaryota</taxon>
        <taxon>Metazoa</taxon>
        <taxon>Ecdysozoa</taxon>
        <taxon>Nematoda</taxon>
        <taxon>Enoplea</taxon>
        <taxon>Dorylaimia</taxon>
        <taxon>Mermithida</taxon>
        <taxon>Mermithoidea</taxon>
        <taxon>Mermithidae</taxon>
        <taxon>Romanomermis</taxon>
    </lineage>
</organism>
<feature type="domain" description="Apple" evidence="3">
    <location>
        <begin position="221"/>
        <end position="280"/>
    </location>
</feature>
<feature type="chain" id="PRO_5036859606" evidence="2">
    <location>
        <begin position="20"/>
        <end position="400"/>
    </location>
</feature>
<feature type="compositionally biased region" description="Basic residues" evidence="1">
    <location>
        <begin position="87"/>
        <end position="99"/>
    </location>
</feature>
<feature type="compositionally biased region" description="Polar residues" evidence="1">
    <location>
        <begin position="54"/>
        <end position="77"/>
    </location>
</feature>
<protein>
    <submittedName>
        <fullName evidence="5">Apple domain-containing protein</fullName>
    </submittedName>
</protein>
<feature type="signal peptide" evidence="2">
    <location>
        <begin position="1"/>
        <end position="19"/>
    </location>
</feature>
<evidence type="ECO:0000256" key="2">
    <source>
        <dbReference type="SAM" id="SignalP"/>
    </source>
</evidence>
<evidence type="ECO:0000313" key="5">
    <source>
        <dbReference type="WBParaSite" id="nRc.2.0.1.t46165-RA"/>
    </source>
</evidence>
<feature type="region of interest" description="Disordered" evidence="1">
    <location>
        <begin position="283"/>
        <end position="310"/>
    </location>
</feature>
<dbReference type="InterPro" id="IPR043504">
    <property type="entry name" value="Peptidase_S1_PA_chymotrypsin"/>
</dbReference>
<dbReference type="Gene3D" id="2.40.10.10">
    <property type="entry name" value="Trypsin-like serine proteases"/>
    <property type="match status" value="1"/>
</dbReference>
<name>A0A915L507_ROMCU</name>